<dbReference type="SMART" id="SM00448">
    <property type="entry name" value="REC"/>
    <property type="match status" value="1"/>
</dbReference>
<comment type="function">
    <text evidence="13">May play the central regulatory role in sporulation. It may be an element of the effector pathway responsible for the activation of sporulation genes in response to nutritional stress. Spo0A may act in concert with Spo0H (a sigma factor) to control the expression of some genes that are critical to the sporulation process. Repressor of abrB, activator of the spoIIa operon. Binds the DNA sequence 5'-TGNCGAA-3' (0A box).</text>
</comment>
<dbReference type="InterPro" id="IPR001789">
    <property type="entry name" value="Sig_transdc_resp-reg_receiver"/>
</dbReference>
<dbReference type="KEGG" id="bse:Bsel_2260"/>
<dbReference type="GO" id="GO:0051606">
    <property type="term" value="P:detection of stimulus"/>
    <property type="evidence" value="ECO:0007669"/>
    <property type="project" value="UniProtKB-UniRule"/>
</dbReference>
<evidence type="ECO:0000256" key="2">
    <source>
        <dbReference type="ARBA" id="ARBA00015699"/>
    </source>
</evidence>
<feature type="modified residue" description="4-aspartylphosphate" evidence="16">
    <location>
        <position position="57"/>
    </location>
</feature>
<dbReference type="OrthoDB" id="9793299at2"/>
<dbReference type="InterPro" id="IPR011006">
    <property type="entry name" value="CheY-like_superfamily"/>
</dbReference>
<dbReference type="GO" id="GO:0005509">
    <property type="term" value="F:calcium ion binding"/>
    <property type="evidence" value="ECO:0007669"/>
    <property type="project" value="UniProtKB-UniRule"/>
</dbReference>
<dbReference type="Gene3D" id="3.40.50.2300">
    <property type="match status" value="1"/>
</dbReference>
<dbReference type="GO" id="GO:0042173">
    <property type="term" value="P:regulation of sporulation resulting in formation of a cellular spore"/>
    <property type="evidence" value="ECO:0007669"/>
    <property type="project" value="InterPro"/>
</dbReference>
<keyword evidence="7 14" id="KW-0749">Sporulation</keyword>
<dbReference type="RefSeq" id="WP_013173186.1">
    <property type="nucleotide sequence ID" value="NC_014219.1"/>
</dbReference>
<keyword evidence="12 14" id="KW-0804">Transcription</keyword>
<feature type="binding site" evidence="15">
    <location>
        <position position="12"/>
    </location>
    <ligand>
        <name>Ca(2+)</name>
        <dbReference type="ChEBI" id="CHEBI:29108"/>
    </ligand>
</feature>
<keyword evidence="11 14" id="KW-0010">Activator</keyword>
<evidence type="ECO:0000313" key="18">
    <source>
        <dbReference type="EMBL" id="ADH99764.1"/>
    </source>
</evidence>
<keyword evidence="8 14" id="KW-0902">Two-component regulatory system</keyword>
<dbReference type="NCBIfam" id="TIGR02875">
    <property type="entry name" value="spore_0_A"/>
    <property type="match status" value="1"/>
</dbReference>
<dbReference type="PANTHER" id="PTHR48111">
    <property type="entry name" value="REGULATOR OF RPOS"/>
    <property type="match status" value="1"/>
</dbReference>
<dbReference type="InterPro" id="IPR014879">
    <property type="entry name" value="Spo0A_C"/>
</dbReference>
<dbReference type="InterPro" id="IPR016032">
    <property type="entry name" value="Sig_transdc_resp-reg_C-effctor"/>
</dbReference>
<dbReference type="GO" id="GO:0030435">
    <property type="term" value="P:sporulation resulting in formation of a cellular spore"/>
    <property type="evidence" value="ECO:0007669"/>
    <property type="project" value="UniProtKB-UniRule"/>
</dbReference>
<evidence type="ECO:0000256" key="1">
    <source>
        <dbReference type="ARBA" id="ARBA00004496"/>
    </source>
</evidence>
<comment type="function">
    <text evidence="14">May play the central regulatory role in sporulation. It may be an element of the effector pathway responsible for the activation of sporulation genes in response to nutritional stress. Spo0A may act in concert with spo0H (a sigma factor) to control the expression of some genes that are critical to the sporulation process.</text>
</comment>
<dbReference type="HOGENOM" id="CLU_072509_0_0_9"/>
<comment type="subcellular location">
    <subcellularLocation>
        <location evidence="1 14">Cytoplasm</location>
    </subcellularLocation>
</comment>
<dbReference type="SUPFAM" id="SSF52172">
    <property type="entry name" value="CheY-like"/>
    <property type="match status" value="1"/>
</dbReference>
<evidence type="ECO:0000256" key="7">
    <source>
        <dbReference type="ARBA" id="ARBA00022969"/>
    </source>
</evidence>
<dbReference type="SUPFAM" id="SSF46894">
    <property type="entry name" value="C-terminal effector domain of the bipartite response regulators"/>
    <property type="match status" value="1"/>
</dbReference>
<evidence type="ECO:0000256" key="6">
    <source>
        <dbReference type="ARBA" id="ARBA00022837"/>
    </source>
</evidence>
<proteinExistence type="predicted"/>
<evidence type="ECO:0000259" key="17">
    <source>
        <dbReference type="PROSITE" id="PS50110"/>
    </source>
</evidence>
<feature type="binding site" evidence="15">
    <location>
        <position position="57"/>
    </location>
    <ligand>
        <name>Ca(2+)</name>
        <dbReference type="ChEBI" id="CHEBI:29108"/>
    </ligand>
</feature>
<keyword evidence="19" id="KW-1185">Reference proteome</keyword>
<keyword evidence="10 14" id="KW-0238">DNA-binding</keyword>
<evidence type="ECO:0000256" key="3">
    <source>
        <dbReference type="ARBA" id="ARBA00022490"/>
    </source>
</evidence>
<dbReference type="InterPro" id="IPR012052">
    <property type="entry name" value="Spore_0_A"/>
</dbReference>
<evidence type="ECO:0000313" key="19">
    <source>
        <dbReference type="Proteomes" id="UP000000271"/>
    </source>
</evidence>
<dbReference type="GO" id="GO:0000156">
    <property type="term" value="F:phosphorelay response regulator activity"/>
    <property type="evidence" value="ECO:0007669"/>
    <property type="project" value="TreeGrafter"/>
</dbReference>
<dbReference type="GO" id="GO:0000976">
    <property type="term" value="F:transcription cis-regulatory region binding"/>
    <property type="evidence" value="ECO:0007669"/>
    <property type="project" value="TreeGrafter"/>
</dbReference>
<dbReference type="Proteomes" id="UP000000271">
    <property type="component" value="Chromosome"/>
</dbReference>
<keyword evidence="6 14" id="KW-0106">Calcium</keyword>
<organism evidence="18 19">
    <name type="scientific">Bacillus selenitireducens (strain ATCC 700615 / DSM 15326 / MLS10)</name>
    <dbReference type="NCBI Taxonomy" id="439292"/>
    <lineage>
        <taxon>Bacteria</taxon>
        <taxon>Bacillati</taxon>
        <taxon>Bacillota</taxon>
        <taxon>Bacilli</taxon>
        <taxon>Bacillales</taxon>
        <taxon>Bacillaceae</taxon>
        <taxon>Salisediminibacterium</taxon>
    </lineage>
</organism>
<keyword evidence="9 14" id="KW-0805">Transcription regulation</keyword>
<evidence type="ECO:0000256" key="15">
    <source>
        <dbReference type="PIRSR" id="PIRSR002937-1"/>
    </source>
</evidence>
<dbReference type="EMBL" id="CP001791">
    <property type="protein sequence ID" value="ADH99764.1"/>
    <property type="molecule type" value="Genomic_DNA"/>
</dbReference>
<dbReference type="PROSITE" id="PS50110">
    <property type="entry name" value="RESPONSE_REGULATORY"/>
    <property type="match status" value="1"/>
</dbReference>
<keyword evidence="14 15" id="KW-0479">Metal-binding</keyword>
<dbReference type="STRING" id="439292.Bsel_2260"/>
<dbReference type="GO" id="GO:0003700">
    <property type="term" value="F:DNA-binding transcription factor activity"/>
    <property type="evidence" value="ECO:0007669"/>
    <property type="project" value="InterPro"/>
</dbReference>
<dbReference type="eggNOG" id="COG0745">
    <property type="taxonomic scope" value="Bacteria"/>
</dbReference>
<evidence type="ECO:0000256" key="10">
    <source>
        <dbReference type="ARBA" id="ARBA00023125"/>
    </source>
</evidence>
<dbReference type="PANTHER" id="PTHR48111:SF1">
    <property type="entry name" value="TWO-COMPONENT RESPONSE REGULATOR ORR33"/>
    <property type="match status" value="1"/>
</dbReference>
<dbReference type="Gene3D" id="1.10.10.10">
    <property type="entry name" value="Winged helix-like DNA-binding domain superfamily/Winged helix DNA-binding domain"/>
    <property type="match status" value="1"/>
</dbReference>
<keyword evidence="4 14" id="KW-0678">Repressor</keyword>
<evidence type="ECO:0000256" key="8">
    <source>
        <dbReference type="ARBA" id="ARBA00023012"/>
    </source>
</evidence>
<dbReference type="Pfam" id="PF00072">
    <property type="entry name" value="Response_reg"/>
    <property type="match status" value="1"/>
</dbReference>
<feature type="domain" description="Response regulatory" evidence="17">
    <location>
        <begin position="6"/>
        <end position="124"/>
    </location>
</feature>
<dbReference type="GO" id="GO:0032993">
    <property type="term" value="C:protein-DNA complex"/>
    <property type="evidence" value="ECO:0007669"/>
    <property type="project" value="TreeGrafter"/>
</dbReference>
<keyword evidence="3 14" id="KW-0963">Cytoplasm</keyword>
<evidence type="ECO:0000256" key="16">
    <source>
        <dbReference type="PROSITE-ProRule" id="PRU00169"/>
    </source>
</evidence>
<accession>D6XVM6</accession>
<gene>
    <name evidence="18" type="ordered locus">Bsel_2260</name>
</gene>
<dbReference type="AlphaFoldDB" id="D6XVM6"/>
<keyword evidence="5 16" id="KW-0597">Phosphoprotein</keyword>
<dbReference type="PIRSF" id="PIRSF002937">
    <property type="entry name" value="Res_reg_Spo0A"/>
    <property type="match status" value="1"/>
</dbReference>
<evidence type="ECO:0000256" key="14">
    <source>
        <dbReference type="PIRNR" id="PIRNR002937"/>
    </source>
</evidence>
<sequence length="259" mass="29785">MADKLRIAIADDNRELIELVDEHMKAQDDMTLVAHAYNGQECMKMVKQTEMDILILDIIMPHMDGMSVLEEIQTINEMERPKVIMLTAFGHEEYTRKAVELGASYYVLKPFDMDTLMKKVKQVSDLPKNGRLSESATKINHESLDQSISHLLREIGVPAHIKGYHYIKEAIELVHRNVDVLNSITKVLYPEVAKRFDTTPSRVERAIRHAIEVAWGRGDVDVIAETFSHTINRAKSKPTNSEFIAMVSERIRREWSERE</sequence>
<evidence type="ECO:0000256" key="13">
    <source>
        <dbReference type="ARBA" id="ARBA00025691"/>
    </source>
</evidence>
<dbReference type="Pfam" id="PF08769">
    <property type="entry name" value="Spo0A_C"/>
    <property type="match status" value="1"/>
</dbReference>
<evidence type="ECO:0000256" key="11">
    <source>
        <dbReference type="ARBA" id="ARBA00023159"/>
    </source>
</evidence>
<evidence type="ECO:0000256" key="4">
    <source>
        <dbReference type="ARBA" id="ARBA00022491"/>
    </source>
</evidence>
<feature type="binding site" evidence="15">
    <location>
        <position position="11"/>
    </location>
    <ligand>
        <name>Ca(2+)</name>
        <dbReference type="ChEBI" id="CHEBI:29108"/>
    </ligand>
</feature>
<evidence type="ECO:0000256" key="9">
    <source>
        <dbReference type="ARBA" id="ARBA00023015"/>
    </source>
</evidence>
<dbReference type="InterPro" id="IPR036388">
    <property type="entry name" value="WH-like_DNA-bd_sf"/>
</dbReference>
<evidence type="ECO:0000256" key="12">
    <source>
        <dbReference type="ARBA" id="ARBA00023163"/>
    </source>
</evidence>
<reference evidence="18" key="1">
    <citation type="submission" date="2009-10" db="EMBL/GenBank/DDBJ databases">
        <title>Complete sequence of Bacillus selenitireducens MLS10.</title>
        <authorList>
            <consortium name="US DOE Joint Genome Institute"/>
            <person name="Lucas S."/>
            <person name="Copeland A."/>
            <person name="Lapidus A."/>
            <person name="Glavina del Rio T."/>
            <person name="Dalin E."/>
            <person name="Tice H."/>
            <person name="Bruce D."/>
            <person name="Goodwin L."/>
            <person name="Pitluck S."/>
            <person name="Sims D."/>
            <person name="Brettin T."/>
            <person name="Detter J.C."/>
            <person name="Han C."/>
            <person name="Larimer F."/>
            <person name="Land M."/>
            <person name="Hauser L."/>
            <person name="Kyrpides N."/>
            <person name="Ovchinnikova G."/>
            <person name="Stolz J."/>
        </authorList>
    </citation>
    <scope>NUCLEOTIDE SEQUENCE [LARGE SCALE GENOMIC DNA]</scope>
    <source>
        <strain evidence="18">MLS10</strain>
    </source>
</reference>
<evidence type="ECO:0000256" key="5">
    <source>
        <dbReference type="ARBA" id="ARBA00022553"/>
    </source>
</evidence>
<dbReference type="InterPro" id="IPR039420">
    <property type="entry name" value="WalR-like"/>
</dbReference>
<name>D6XVM6_BACIE</name>
<comment type="cofactor">
    <cofactor evidence="14 15">
        <name>Ca(2+)</name>
        <dbReference type="ChEBI" id="CHEBI:29108"/>
    </cofactor>
    <text evidence="14 15">Binds 1 Ca(2+) ion per subunit.</text>
</comment>
<dbReference type="GO" id="GO:0005829">
    <property type="term" value="C:cytosol"/>
    <property type="evidence" value="ECO:0007669"/>
    <property type="project" value="TreeGrafter"/>
</dbReference>
<protein>
    <recommendedName>
        <fullName evidence="2 14">Stage 0 sporulation protein A</fullName>
    </recommendedName>
</protein>